<dbReference type="Proteomes" id="UP000253782">
    <property type="component" value="Unassembled WGS sequence"/>
</dbReference>
<keyword evidence="1" id="KW-1133">Transmembrane helix</keyword>
<feature type="domain" description="Acyltransferase 3" evidence="2">
    <location>
        <begin position="8"/>
        <end position="337"/>
    </location>
</feature>
<feature type="transmembrane region" description="Helical" evidence="1">
    <location>
        <begin position="291"/>
        <end position="308"/>
    </location>
</feature>
<dbReference type="AlphaFoldDB" id="A0A369UP77"/>
<keyword evidence="3" id="KW-0012">Acyltransferase</keyword>
<feature type="transmembrane region" description="Helical" evidence="1">
    <location>
        <begin position="195"/>
        <end position="212"/>
    </location>
</feature>
<feature type="transmembrane region" description="Helical" evidence="1">
    <location>
        <begin position="256"/>
        <end position="279"/>
    </location>
</feature>
<keyword evidence="3" id="KW-0808">Transferase</keyword>
<dbReference type="InterPro" id="IPR002656">
    <property type="entry name" value="Acyl_transf_3_dom"/>
</dbReference>
<dbReference type="GO" id="GO:0016747">
    <property type="term" value="F:acyltransferase activity, transferring groups other than amino-acyl groups"/>
    <property type="evidence" value="ECO:0007669"/>
    <property type="project" value="InterPro"/>
</dbReference>
<feature type="transmembrane region" description="Helical" evidence="1">
    <location>
        <begin position="228"/>
        <end position="250"/>
    </location>
</feature>
<dbReference type="GO" id="GO:0000271">
    <property type="term" value="P:polysaccharide biosynthetic process"/>
    <property type="evidence" value="ECO:0007669"/>
    <property type="project" value="TreeGrafter"/>
</dbReference>
<feature type="transmembrane region" description="Helical" evidence="1">
    <location>
        <begin position="7"/>
        <end position="27"/>
    </location>
</feature>
<protein>
    <submittedName>
        <fullName evidence="3">Acyltransferase</fullName>
    </submittedName>
</protein>
<feature type="transmembrane region" description="Helical" evidence="1">
    <location>
        <begin position="320"/>
        <end position="339"/>
    </location>
</feature>
<keyword evidence="1" id="KW-0472">Membrane</keyword>
<organism evidence="3 4">
    <name type="scientific">Dyella tabacisoli</name>
    <dbReference type="NCBI Taxonomy" id="2282381"/>
    <lineage>
        <taxon>Bacteria</taxon>
        <taxon>Pseudomonadati</taxon>
        <taxon>Pseudomonadota</taxon>
        <taxon>Gammaproteobacteria</taxon>
        <taxon>Lysobacterales</taxon>
        <taxon>Rhodanobacteraceae</taxon>
        <taxon>Dyella</taxon>
    </lineage>
</organism>
<evidence type="ECO:0000259" key="2">
    <source>
        <dbReference type="Pfam" id="PF01757"/>
    </source>
</evidence>
<dbReference type="GO" id="GO:0016020">
    <property type="term" value="C:membrane"/>
    <property type="evidence" value="ECO:0007669"/>
    <property type="project" value="TreeGrafter"/>
</dbReference>
<feature type="transmembrane region" description="Helical" evidence="1">
    <location>
        <begin position="79"/>
        <end position="100"/>
    </location>
</feature>
<dbReference type="RefSeq" id="WP_114845090.1">
    <property type="nucleotide sequence ID" value="NZ_JBHSPE010000008.1"/>
</dbReference>
<gene>
    <name evidence="3" type="ORF">DVJ77_08725</name>
</gene>
<keyword evidence="1" id="KW-0812">Transmembrane</keyword>
<reference evidence="3 4" key="1">
    <citation type="submission" date="2018-07" db="EMBL/GenBank/DDBJ databases">
        <title>Dyella tabacisoli L4-6T, whole genome shotgun sequence.</title>
        <authorList>
            <person name="Zhou X.-K."/>
            <person name="Li W.-J."/>
            <person name="Duan Y.-Q."/>
        </authorList>
    </citation>
    <scope>NUCLEOTIDE SEQUENCE [LARGE SCALE GENOMIC DNA]</scope>
    <source>
        <strain evidence="3 4">L4-6</strain>
    </source>
</reference>
<feature type="transmembrane region" description="Helical" evidence="1">
    <location>
        <begin position="47"/>
        <end position="67"/>
    </location>
</feature>
<dbReference type="InterPro" id="IPR050879">
    <property type="entry name" value="Acyltransferase_3"/>
</dbReference>
<proteinExistence type="predicted"/>
<dbReference type="PANTHER" id="PTHR23028:SF53">
    <property type="entry name" value="ACYL_TRANSF_3 DOMAIN-CONTAINING PROTEIN"/>
    <property type="match status" value="1"/>
</dbReference>
<evidence type="ECO:0000313" key="3">
    <source>
        <dbReference type="EMBL" id="RDD82133.1"/>
    </source>
</evidence>
<dbReference type="EMBL" id="QQAH01000007">
    <property type="protein sequence ID" value="RDD82133.1"/>
    <property type="molecule type" value="Genomic_DNA"/>
</dbReference>
<name>A0A369UP77_9GAMM</name>
<feature type="transmembrane region" description="Helical" evidence="1">
    <location>
        <begin position="161"/>
        <end position="183"/>
    </location>
</feature>
<feature type="transmembrane region" description="Helical" evidence="1">
    <location>
        <begin position="133"/>
        <end position="154"/>
    </location>
</feature>
<evidence type="ECO:0000313" key="4">
    <source>
        <dbReference type="Proteomes" id="UP000253782"/>
    </source>
</evidence>
<keyword evidence="4" id="KW-1185">Reference proteome</keyword>
<sequence length="369" mass="40479">MIKQGRLTFLDSLRGLAAVYVVIYHVLAMPSPSLIAGPYLKPLLEAGGSGVALFFVISAFSLCYTMPRHAATGAPVASFYIHRFFRIAPLFFVWLAFSVWRDGRAGHAGHSFAEILANMTFTFNLFPGWKEGIVWASWAIGVEMLFYAVFPMIFGIVQATFSAVVLAILAIGLTSIVTSGWLGLDSPAVTGSFGLLRHLPVFTLGIVGYYLYRQGEMKPVMFARSAGLYFLVIWAVLFLALPFILTFVAISATWSWILYGFAYLALLLGMAKYPVGLVVNRTTAYLGKVSYSLYLAHPVVIAILVPTFHAIQRGVPDTTVSYLMCAALTLMISLPIAHLTHRYIEVPGIAIGQRIAERRARLLLCSSEG</sequence>
<accession>A0A369UP77</accession>
<evidence type="ECO:0000256" key="1">
    <source>
        <dbReference type="SAM" id="Phobius"/>
    </source>
</evidence>
<dbReference type="OrthoDB" id="9767863at2"/>
<comment type="caution">
    <text evidence="3">The sequence shown here is derived from an EMBL/GenBank/DDBJ whole genome shotgun (WGS) entry which is preliminary data.</text>
</comment>
<dbReference type="Pfam" id="PF01757">
    <property type="entry name" value="Acyl_transf_3"/>
    <property type="match status" value="1"/>
</dbReference>
<dbReference type="PANTHER" id="PTHR23028">
    <property type="entry name" value="ACETYLTRANSFERASE"/>
    <property type="match status" value="1"/>
</dbReference>